<evidence type="ECO:0000313" key="9">
    <source>
        <dbReference type="EMBL" id="TQL79448.1"/>
    </source>
</evidence>
<dbReference type="PANTHER" id="PTHR42862">
    <property type="entry name" value="DELTA-1-PYRROLINE-5-CARBOXYLATE DEHYDROGENASE 1, ISOFORM A-RELATED"/>
    <property type="match status" value="1"/>
</dbReference>
<evidence type="ECO:0000256" key="3">
    <source>
        <dbReference type="ARBA" id="ARBA00023002"/>
    </source>
</evidence>
<feature type="active site" evidence="6">
    <location>
        <position position="283"/>
    </location>
</feature>
<dbReference type="RefSeq" id="WP_142044760.1">
    <property type="nucleotide sequence ID" value="NZ_JBHTGS010000002.1"/>
</dbReference>
<evidence type="ECO:0000313" key="10">
    <source>
        <dbReference type="Proteomes" id="UP000317043"/>
    </source>
</evidence>
<dbReference type="Proteomes" id="UP000317043">
    <property type="component" value="Unassembled WGS sequence"/>
</dbReference>
<keyword evidence="4" id="KW-0520">NAD</keyword>
<dbReference type="FunCoup" id="A0A543B3N2">
    <property type="interactions" value="250"/>
</dbReference>
<dbReference type="InterPro" id="IPR016161">
    <property type="entry name" value="Ald_DH/histidinol_DH"/>
</dbReference>
<gene>
    <name evidence="9" type="ORF">FB566_5054</name>
</gene>
<proteinExistence type="inferred from homology"/>
<feature type="domain" description="Aldehyde dehydrogenase" evidence="8">
    <location>
        <begin position="51"/>
        <end position="513"/>
    </location>
</feature>
<accession>A0A543B3N2</accession>
<evidence type="ECO:0000256" key="7">
    <source>
        <dbReference type="RuleBase" id="RU003345"/>
    </source>
</evidence>
<dbReference type="InterPro" id="IPR050485">
    <property type="entry name" value="Proline_metab_enzyme"/>
</dbReference>
<dbReference type="PANTHER" id="PTHR42862:SF1">
    <property type="entry name" value="DELTA-1-PYRROLINE-5-CARBOXYLATE DEHYDROGENASE 2, ISOFORM A-RELATED"/>
    <property type="match status" value="1"/>
</dbReference>
<evidence type="ECO:0000256" key="4">
    <source>
        <dbReference type="ARBA" id="ARBA00023027"/>
    </source>
</evidence>
<comment type="pathway">
    <text evidence="1">Amino-acid degradation; L-proline degradation into L-glutamate; L-glutamate from L-proline: step 2/2.</text>
</comment>
<keyword evidence="10" id="KW-1185">Reference proteome</keyword>
<sequence>MAERFRVTYATLSDDDPRLHAGYETGVDLARTWLGATITGHISPGETEDVPSVEVTSPHDPGVVVSRVRTSTDRDIADAIAASARADRSWAATPWRDRLVIARRVAELISDRSNELAALMSMENGKNRLEALGDVEEAADMIRYYCDQMEANDGYDHPMATLNPAERTRSLLRPHGVWAVICPFNYPMALSAGPAAAALITGNSVVVKPSHHGAHTAAKLFECLREAGVPDGVAVLLPGGDEVGAALVAHPGVAGVTFTGSSAVGMSIVRDFGVDYPKPVMAEMGGKNPAIVSDKADLDAAALGVARSAFGFAGQKCSACSRVYVVAEVYEEFLASLVAVTESLVIGAPTDRDAFVGPVIDAAAVARYREAVSHAERNGRIAVGGSVLGGSTALPGHYLAPTVVTDLPVDDPLFHRELFVPLTAVAAVADLDEALRLANADPAGLTAGFFSREQSEIDRFLDRIEAGVVYVNRPAGATTGAWPGVQPFGGWKRSGSTGKAGGGRYYLPEFMREQSQTVVM</sequence>
<dbReference type="PROSITE" id="PS00687">
    <property type="entry name" value="ALDEHYDE_DEHYDR_GLU"/>
    <property type="match status" value="1"/>
</dbReference>
<dbReference type="OrthoDB" id="6882680at2"/>
<evidence type="ECO:0000256" key="5">
    <source>
        <dbReference type="ARBA" id="ARBA00048142"/>
    </source>
</evidence>
<dbReference type="InterPro" id="IPR029510">
    <property type="entry name" value="Ald_DH_CS_GLU"/>
</dbReference>
<organism evidence="9 10">
    <name type="scientific">Stackebrandtia endophytica</name>
    <dbReference type="NCBI Taxonomy" id="1496996"/>
    <lineage>
        <taxon>Bacteria</taxon>
        <taxon>Bacillati</taxon>
        <taxon>Actinomycetota</taxon>
        <taxon>Actinomycetes</taxon>
        <taxon>Glycomycetales</taxon>
        <taxon>Glycomycetaceae</taxon>
        <taxon>Stackebrandtia</taxon>
    </lineage>
</organism>
<dbReference type="InterPro" id="IPR016163">
    <property type="entry name" value="Ald_DH_C"/>
</dbReference>
<evidence type="ECO:0000256" key="1">
    <source>
        <dbReference type="ARBA" id="ARBA00004786"/>
    </source>
</evidence>
<dbReference type="Gene3D" id="3.40.309.10">
    <property type="entry name" value="Aldehyde Dehydrogenase, Chain A, domain 2"/>
    <property type="match status" value="1"/>
</dbReference>
<dbReference type="Gene3D" id="3.40.605.10">
    <property type="entry name" value="Aldehyde Dehydrogenase, Chain A, domain 1"/>
    <property type="match status" value="1"/>
</dbReference>
<dbReference type="InterPro" id="IPR016162">
    <property type="entry name" value="Ald_DH_N"/>
</dbReference>
<dbReference type="InParanoid" id="A0A543B3N2"/>
<evidence type="ECO:0000256" key="6">
    <source>
        <dbReference type="PROSITE-ProRule" id="PRU10007"/>
    </source>
</evidence>
<dbReference type="GO" id="GO:0009898">
    <property type="term" value="C:cytoplasmic side of plasma membrane"/>
    <property type="evidence" value="ECO:0007669"/>
    <property type="project" value="TreeGrafter"/>
</dbReference>
<name>A0A543B3N2_9ACTN</name>
<dbReference type="InterPro" id="IPR015590">
    <property type="entry name" value="Aldehyde_DH_dom"/>
</dbReference>
<dbReference type="AlphaFoldDB" id="A0A543B3N2"/>
<keyword evidence="3 7" id="KW-0560">Oxidoreductase</keyword>
<protein>
    <recommendedName>
        <fullName evidence="2">L-glutamate gamma-semialdehyde dehydrogenase</fullName>
        <ecNumber evidence="2">1.2.1.88</ecNumber>
    </recommendedName>
</protein>
<evidence type="ECO:0000256" key="2">
    <source>
        <dbReference type="ARBA" id="ARBA00012884"/>
    </source>
</evidence>
<dbReference type="EC" id="1.2.1.88" evidence="2"/>
<comment type="catalytic activity">
    <reaction evidence="5">
        <text>L-glutamate 5-semialdehyde + NAD(+) + H2O = L-glutamate + NADH + 2 H(+)</text>
        <dbReference type="Rhea" id="RHEA:30235"/>
        <dbReference type="ChEBI" id="CHEBI:15377"/>
        <dbReference type="ChEBI" id="CHEBI:15378"/>
        <dbReference type="ChEBI" id="CHEBI:29985"/>
        <dbReference type="ChEBI" id="CHEBI:57540"/>
        <dbReference type="ChEBI" id="CHEBI:57945"/>
        <dbReference type="ChEBI" id="CHEBI:58066"/>
        <dbReference type="EC" id="1.2.1.88"/>
    </reaction>
</comment>
<dbReference type="GO" id="GO:0003842">
    <property type="term" value="F:L-glutamate gamma-semialdehyde dehydrogenase activity"/>
    <property type="evidence" value="ECO:0007669"/>
    <property type="project" value="UniProtKB-EC"/>
</dbReference>
<dbReference type="EMBL" id="VFOW01000001">
    <property type="protein sequence ID" value="TQL79448.1"/>
    <property type="molecule type" value="Genomic_DNA"/>
</dbReference>
<dbReference type="PROSITE" id="PS00070">
    <property type="entry name" value="ALDEHYDE_DEHYDR_CYS"/>
    <property type="match status" value="1"/>
</dbReference>
<comment type="similarity">
    <text evidence="7">Belongs to the aldehyde dehydrogenase family.</text>
</comment>
<dbReference type="GO" id="GO:0010133">
    <property type="term" value="P:L-proline catabolic process to L-glutamate"/>
    <property type="evidence" value="ECO:0007669"/>
    <property type="project" value="TreeGrafter"/>
</dbReference>
<evidence type="ECO:0000259" key="8">
    <source>
        <dbReference type="Pfam" id="PF00171"/>
    </source>
</evidence>
<dbReference type="InterPro" id="IPR016160">
    <property type="entry name" value="Ald_DH_CS_CYS"/>
</dbReference>
<dbReference type="Pfam" id="PF00171">
    <property type="entry name" value="Aldedh"/>
    <property type="match status" value="1"/>
</dbReference>
<reference evidence="9 10" key="1">
    <citation type="submission" date="2019-06" db="EMBL/GenBank/DDBJ databases">
        <title>Sequencing the genomes of 1000 actinobacteria strains.</title>
        <authorList>
            <person name="Klenk H.-P."/>
        </authorList>
    </citation>
    <scope>NUCLEOTIDE SEQUENCE [LARGE SCALE GENOMIC DNA]</scope>
    <source>
        <strain evidence="9 10">DSM 45928</strain>
    </source>
</reference>
<dbReference type="SUPFAM" id="SSF53720">
    <property type="entry name" value="ALDH-like"/>
    <property type="match status" value="1"/>
</dbReference>
<comment type="caution">
    <text evidence="9">The sequence shown here is derived from an EMBL/GenBank/DDBJ whole genome shotgun (WGS) entry which is preliminary data.</text>
</comment>